<dbReference type="PANTHER" id="PTHR42788:SF13">
    <property type="entry name" value="ALIPHATIC SULFONATES IMPORT ATP-BINDING PROTEIN SSUB"/>
    <property type="match status" value="1"/>
</dbReference>
<sequence>MQQVIIRAEQVEKYYAQPSENRIQVISPTDLSISEGEIVALLGPSGSGKSTLLRMLTGLSTPSAGQVFWHEKPVANADVNVAIVFQSFALFPWLTVVENVEAPLKARGLEASDRRKRALKMLDTVGLDGFQTAYPKELSGGMRQRVGFARALVVEPEVLFMDEPFSALDVLTAENLRSELLELWQKKTIPTRAIFIVTHNIEEAVLLADRIIVLGRNPGHVRTDFKVALAHPRERKAAAFTQLVDYIYKVLTQPEAQPPAPPLTPEGRPVRDQRQMHYQMLPHARPGGIAGLLEILLDHNGKDDIYRLADDLAFEIDDLLPIVDAAQLLGFLKVVEGDAAITPTGAEYANSEILRQKELFRIAAVENVLLLRQIVRAIEAKSDKSVPEEFFHDMLDEQFSEDETLLQLETAINWGRYAELFDFDASRRRFTQPEKQENDSTVTSEIEA</sequence>
<dbReference type="Pfam" id="PF09821">
    <property type="entry name" value="AAA_assoc_C"/>
    <property type="match status" value="1"/>
</dbReference>
<comment type="caution">
    <text evidence="5">The sequence shown here is derived from an EMBL/GenBank/DDBJ whole genome shotgun (WGS) entry which is preliminary data.</text>
</comment>
<dbReference type="GO" id="GO:0016887">
    <property type="term" value="F:ATP hydrolysis activity"/>
    <property type="evidence" value="ECO:0007669"/>
    <property type="project" value="InterPro"/>
</dbReference>
<evidence type="ECO:0000313" key="5">
    <source>
        <dbReference type="EMBL" id="RZU39672.1"/>
    </source>
</evidence>
<dbReference type="OrthoDB" id="9801958at2"/>
<dbReference type="InterPro" id="IPR003593">
    <property type="entry name" value="AAA+_ATPase"/>
</dbReference>
<protein>
    <submittedName>
        <fullName evidence="5">NitT/TauT family transport system ATP-binding protein</fullName>
    </submittedName>
</protein>
<dbReference type="GO" id="GO:0005524">
    <property type="term" value="F:ATP binding"/>
    <property type="evidence" value="ECO:0007669"/>
    <property type="project" value="UniProtKB-KW"/>
</dbReference>
<evidence type="ECO:0000313" key="6">
    <source>
        <dbReference type="Proteomes" id="UP000292958"/>
    </source>
</evidence>
<dbReference type="AlphaFoldDB" id="A0A4Q7YPH8"/>
<dbReference type="RefSeq" id="WP_130417850.1">
    <property type="nucleotide sequence ID" value="NZ_SHKW01000001.1"/>
</dbReference>
<feature type="domain" description="ABC transporter" evidence="4">
    <location>
        <begin position="6"/>
        <end position="241"/>
    </location>
</feature>
<evidence type="ECO:0000256" key="2">
    <source>
        <dbReference type="ARBA" id="ARBA00022741"/>
    </source>
</evidence>
<name>A0A4Q7YPH8_9BACT</name>
<keyword evidence="3 5" id="KW-0067">ATP-binding</keyword>
<evidence type="ECO:0000256" key="1">
    <source>
        <dbReference type="ARBA" id="ARBA00022448"/>
    </source>
</evidence>
<dbReference type="Gene3D" id="3.40.50.300">
    <property type="entry name" value="P-loop containing nucleotide triphosphate hydrolases"/>
    <property type="match status" value="1"/>
</dbReference>
<keyword evidence="1" id="KW-0813">Transport</keyword>
<evidence type="ECO:0000259" key="4">
    <source>
        <dbReference type="PROSITE" id="PS50893"/>
    </source>
</evidence>
<dbReference type="PROSITE" id="PS00211">
    <property type="entry name" value="ABC_TRANSPORTER_1"/>
    <property type="match status" value="1"/>
</dbReference>
<dbReference type="InterPro" id="IPR003439">
    <property type="entry name" value="ABC_transporter-like_ATP-bd"/>
</dbReference>
<dbReference type="Proteomes" id="UP000292958">
    <property type="component" value="Unassembled WGS sequence"/>
</dbReference>
<keyword evidence="6" id="KW-1185">Reference proteome</keyword>
<dbReference type="EMBL" id="SHKW01000001">
    <property type="protein sequence ID" value="RZU39672.1"/>
    <property type="molecule type" value="Genomic_DNA"/>
</dbReference>
<dbReference type="SUPFAM" id="SSF52540">
    <property type="entry name" value="P-loop containing nucleoside triphosphate hydrolases"/>
    <property type="match status" value="1"/>
</dbReference>
<dbReference type="InterPro" id="IPR027417">
    <property type="entry name" value="P-loop_NTPase"/>
</dbReference>
<dbReference type="SMART" id="SM00382">
    <property type="entry name" value="AAA"/>
    <property type="match status" value="1"/>
</dbReference>
<gene>
    <name evidence="5" type="ORF">BDD14_1061</name>
</gene>
<dbReference type="InterPro" id="IPR018632">
    <property type="entry name" value="AAA-associated_dom_C"/>
</dbReference>
<keyword evidence="2" id="KW-0547">Nucleotide-binding</keyword>
<dbReference type="InterPro" id="IPR050166">
    <property type="entry name" value="ABC_transporter_ATP-bind"/>
</dbReference>
<accession>A0A4Q7YPH8</accession>
<dbReference type="CDD" id="cd03293">
    <property type="entry name" value="ABC_NrtD_SsuB_transporters"/>
    <property type="match status" value="1"/>
</dbReference>
<proteinExistence type="predicted"/>
<dbReference type="InterPro" id="IPR017871">
    <property type="entry name" value="ABC_transporter-like_CS"/>
</dbReference>
<dbReference type="PROSITE" id="PS50893">
    <property type="entry name" value="ABC_TRANSPORTER_2"/>
    <property type="match status" value="1"/>
</dbReference>
<reference evidence="5 6" key="1">
    <citation type="submission" date="2019-02" db="EMBL/GenBank/DDBJ databases">
        <title>Genomic Encyclopedia of Archaeal and Bacterial Type Strains, Phase II (KMG-II): from individual species to whole genera.</title>
        <authorList>
            <person name="Goeker M."/>
        </authorList>
    </citation>
    <scope>NUCLEOTIDE SEQUENCE [LARGE SCALE GENOMIC DNA]</scope>
    <source>
        <strain evidence="5 6">DSM 18101</strain>
    </source>
</reference>
<organism evidence="5 6">
    <name type="scientific">Edaphobacter modestus</name>
    <dbReference type="NCBI Taxonomy" id="388466"/>
    <lineage>
        <taxon>Bacteria</taxon>
        <taxon>Pseudomonadati</taxon>
        <taxon>Acidobacteriota</taxon>
        <taxon>Terriglobia</taxon>
        <taxon>Terriglobales</taxon>
        <taxon>Acidobacteriaceae</taxon>
        <taxon>Edaphobacter</taxon>
    </lineage>
</organism>
<evidence type="ECO:0000256" key="3">
    <source>
        <dbReference type="ARBA" id="ARBA00022840"/>
    </source>
</evidence>
<dbReference type="Pfam" id="PF00005">
    <property type="entry name" value="ABC_tran"/>
    <property type="match status" value="1"/>
</dbReference>
<dbReference type="PANTHER" id="PTHR42788">
    <property type="entry name" value="TAURINE IMPORT ATP-BINDING PROTEIN-RELATED"/>
    <property type="match status" value="1"/>
</dbReference>